<proteinExistence type="predicted"/>
<accession>A0A0E9VT31</accession>
<evidence type="ECO:0000313" key="1">
    <source>
        <dbReference type="EMBL" id="JAH80458.1"/>
    </source>
</evidence>
<protein>
    <submittedName>
        <fullName evidence="1">Uncharacterized protein</fullName>
    </submittedName>
</protein>
<dbReference type="AlphaFoldDB" id="A0A0E9VT31"/>
<reference evidence="1" key="1">
    <citation type="submission" date="2014-11" db="EMBL/GenBank/DDBJ databases">
        <authorList>
            <person name="Amaro Gonzalez C."/>
        </authorList>
    </citation>
    <scope>NUCLEOTIDE SEQUENCE</scope>
</reference>
<sequence length="30" mass="3420">MFVRLIYTAYVYVSGTEETMIESLNTSAET</sequence>
<reference evidence="1" key="2">
    <citation type="journal article" date="2015" name="Fish Shellfish Immunol.">
        <title>Early steps in the European eel (Anguilla anguilla)-Vibrio vulnificus interaction in the gills: Role of the RtxA13 toxin.</title>
        <authorList>
            <person name="Callol A."/>
            <person name="Pajuelo D."/>
            <person name="Ebbesson L."/>
            <person name="Teles M."/>
            <person name="MacKenzie S."/>
            <person name="Amaro C."/>
        </authorList>
    </citation>
    <scope>NUCLEOTIDE SEQUENCE</scope>
</reference>
<name>A0A0E9VT31_ANGAN</name>
<dbReference type="EMBL" id="GBXM01028119">
    <property type="protein sequence ID" value="JAH80458.1"/>
    <property type="molecule type" value="Transcribed_RNA"/>
</dbReference>
<organism evidence="1">
    <name type="scientific">Anguilla anguilla</name>
    <name type="common">European freshwater eel</name>
    <name type="synonym">Muraena anguilla</name>
    <dbReference type="NCBI Taxonomy" id="7936"/>
    <lineage>
        <taxon>Eukaryota</taxon>
        <taxon>Metazoa</taxon>
        <taxon>Chordata</taxon>
        <taxon>Craniata</taxon>
        <taxon>Vertebrata</taxon>
        <taxon>Euteleostomi</taxon>
        <taxon>Actinopterygii</taxon>
        <taxon>Neopterygii</taxon>
        <taxon>Teleostei</taxon>
        <taxon>Anguilliformes</taxon>
        <taxon>Anguillidae</taxon>
        <taxon>Anguilla</taxon>
    </lineage>
</organism>